<dbReference type="InterPro" id="IPR038125">
    <property type="entry name" value="HTHP_sf"/>
</dbReference>
<dbReference type="RefSeq" id="WP_263047868.1">
    <property type="nucleotide sequence ID" value="NZ_CP106738.1"/>
</dbReference>
<evidence type="ECO:0000313" key="1">
    <source>
        <dbReference type="EMBL" id="UXX83180.1"/>
    </source>
</evidence>
<dbReference type="InterPro" id="IPR021111">
    <property type="entry name" value="Hexamer_Tyr-coord_heme_pr_HTHP"/>
</dbReference>
<proteinExistence type="predicted"/>
<dbReference type="Proteomes" id="UP001064087">
    <property type="component" value="Chromosome"/>
</dbReference>
<name>A0ABY6DH95_9RHOB</name>
<dbReference type="Pfam" id="PF11534">
    <property type="entry name" value="HTHP"/>
    <property type="match status" value="1"/>
</dbReference>
<dbReference type="Gene3D" id="6.10.80.10">
    <property type="entry name" value="Hexameric tyrosine-coordinated heme protein (HTHP)"/>
    <property type="match status" value="1"/>
</dbReference>
<accession>A0ABY6DH95</accession>
<dbReference type="EMBL" id="CP106738">
    <property type="protein sequence ID" value="UXX83180.1"/>
    <property type="molecule type" value="Genomic_DNA"/>
</dbReference>
<sequence>MSETWLPTLVTQTPQEGYELAVKLSRVAVKMTQPDGDVRAKIRADYEHDANALIAASSVVAVHFQTIAQANNHWKDR</sequence>
<protein>
    <submittedName>
        <fullName evidence="1">Hexameric tyrosine-coordinated heme protein</fullName>
    </submittedName>
</protein>
<reference evidence="1" key="1">
    <citation type="submission" date="2022-10" db="EMBL/GenBank/DDBJ databases">
        <title>Roseovarius pelagicus sp. nov., isolated from Arctic seawater.</title>
        <authorList>
            <person name="Hong Y.W."/>
            <person name="Hwang C.Y."/>
        </authorList>
    </citation>
    <scope>NUCLEOTIDE SEQUENCE</scope>
    <source>
        <strain evidence="1">HL-MP18</strain>
    </source>
</reference>
<keyword evidence="2" id="KW-1185">Reference proteome</keyword>
<gene>
    <name evidence="1" type="ORF">N7U68_19255</name>
</gene>
<evidence type="ECO:0000313" key="2">
    <source>
        <dbReference type="Proteomes" id="UP001064087"/>
    </source>
</evidence>
<organism evidence="1 2">
    <name type="scientific">Roseovarius pelagicus</name>
    <dbReference type="NCBI Taxonomy" id="2980108"/>
    <lineage>
        <taxon>Bacteria</taxon>
        <taxon>Pseudomonadati</taxon>
        <taxon>Pseudomonadota</taxon>
        <taxon>Alphaproteobacteria</taxon>
        <taxon>Rhodobacterales</taxon>
        <taxon>Roseobacteraceae</taxon>
        <taxon>Roseovarius</taxon>
    </lineage>
</organism>